<dbReference type="SUPFAM" id="SSF53098">
    <property type="entry name" value="Ribonuclease H-like"/>
    <property type="match status" value="1"/>
</dbReference>
<reference evidence="3 4" key="1">
    <citation type="submission" date="2020-08" db="EMBL/GenBank/DDBJ databases">
        <title>Genomic Encyclopedia of Type Strains, Phase IV (KMG-IV): sequencing the most valuable type-strain genomes for metagenomic binning, comparative biology and taxonomic classification.</title>
        <authorList>
            <person name="Goeker M."/>
        </authorList>
    </citation>
    <scope>NUCLEOTIDE SEQUENCE [LARGE SCALE GENOMIC DNA]</scope>
    <source>
        <strain evidence="3 4">DSM 15867</strain>
    </source>
</reference>
<dbReference type="Gene3D" id="1.10.10.60">
    <property type="entry name" value="Homeodomain-like"/>
    <property type="match status" value="1"/>
</dbReference>
<feature type="compositionally biased region" description="Basic and acidic residues" evidence="1">
    <location>
        <begin position="522"/>
        <end position="533"/>
    </location>
</feature>
<accession>A0A7W7EX63</accession>
<dbReference type="InterPro" id="IPR012337">
    <property type="entry name" value="RNaseH-like_sf"/>
</dbReference>
<evidence type="ECO:0000259" key="2">
    <source>
        <dbReference type="PROSITE" id="PS50994"/>
    </source>
</evidence>
<dbReference type="InterPro" id="IPR036397">
    <property type="entry name" value="RNaseH_sf"/>
</dbReference>
<dbReference type="InterPro" id="IPR015378">
    <property type="entry name" value="Transposase-like_Mu_C"/>
</dbReference>
<dbReference type="GO" id="GO:0003676">
    <property type="term" value="F:nucleic acid binding"/>
    <property type="evidence" value="ECO:0007669"/>
    <property type="project" value="InterPro"/>
</dbReference>
<dbReference type="PANTHER" id="PTHR35004">
    <property type="entry name" value="TRANSPOSASE RV3428C-RELATED"/>
    <property type="match status" value="1"/>
</dbReference>
<feature type="domain" description="Integrase catalytic" evidence="2">
    <location>
        <begin position="171"/>
        <end position="379"/>
    </location>
</feature>
<evidence type="ECO:0000313" key="4">
    <source>
        <dbReference type="Proteomes" id="UP000574769"/>
    </source>
</evidence>
<dbReference type="GO" id="GO:0015074">
    <property type="term" value="P:DNA integration"/>
    <property type="evidence" value="ECO:0007669"/>
    <property type="project" value="InterPro"/>
</dbReference>
<dbReference type="InterPro" id="IPR001584">
    <property type="entry name" value="Integrase_cat-core"/>
</dbReference>
<name>A0A7W7EX63_9SPHN</name>
<dbReference type="Proteomes" id="UP000574769">
    <property type="component" value="Unassembled WGS sequence"/>
</dbReference>
<keyword evidence="4" id="KW-1185">Reference proteome</keyword>
<protein>
    <submittedName>
        <fullName evidence="3">Putative transposase</fullName>
    </submittedName>
</protein>
<organism evidence="3 4">
    <name type="scientific">Sphingomonas abaci</name>
    <dbReference type="NCBI Taxonomy" id="237611"/>
    <lineage>
        <taxon>Bacteria</taxon>
        <taxon>Pseudomonadati</taxon>
        <taxon>Pseudomonadota</taxon>
        <taxon>Alphaproteobacteria</taxon>
        <taxon>Sphingomonadales</taxon>
        <taxon>Sphingomonadaceae</taxon>
        <taxon>Sphingomonas</taxon>
    </lineage>
</organism>
<sequence length="567" mass="65051">MPEASPTRSTTLVPTSPHNAEIVALDAHKRARDLANFFRELPQAGLVESAVAEATNRFGVSRATLFRRYNIFRKRPRISTLITYRKPRIGVRGTSADQDRVVENTRKRFFKQYPKGSIKKLCEAIQGALAAQGLPMISEATIRRRWQEVPYPERLAIRQGARAAREKSLLRGHTPKRTFPLERIQIDHTLCDIELVHPLTGEPIGRPWITIALDEYSRTCLAFVLSFEAPSATTVALTMVRAVSSKDQWLRDLKITTPWPFAGLPHSIYTDNGSDFCSKAMADGCAEWGIPTPEKRPKGSPQYGGIIERIIGTVMKETAMLPGAIARRVGTNRDEPKAPPSTFTIDDYERHLAEWFCHYHQRKHSTLDMSPGRKWEEAFSGRSKRAIPAPRMVEDTRKLFIDFLPSTTRALKRYGFSWDSIYYRSDNLAFFQNRSENERFVIRRNPLDIRRIYVWHPELKQHLEIMAENPTIPPTLFYLRMTKAWNAAHEVEQDNDTIARTYNALLEMEKNRSTRKARKSAQRNDERDRRAEHLTTQALGEQPQPAPETLPLPAPVFKRTPMLIERS</sequence>
<evidence type="ECO:0000256" key="1">
    <source>
        <dbReference type="SAM" id="MobiDB-lite"/>
    </source>
</evidence>
<comment type="caution">
    <text evidence="3">The sequence shown here is derived from an EMBL/GenBank/DDBJ whole genome shotgun (WGS) entry which is preliminary data.</text>
</comment>
<dbReference type="EMBL" id="JACHNY010000001">
    <property type="protein sequence ID" value="MBB4616729.1"/>
    <property type="molecule type" value="Genomic_DNA"/>
</dbReference>
<dbReference type="Pfam" id="PF09299">
    <property type="entry name" value="Mu-transpos_C"/>
    <property type="match status" value="1"/>
</dbReference>
<dbReference type="AlphaFoldDB" id="A0A7W7EX63"/>
<dbReference type="RefSeq" id="WP_184111756.1">
    <property type="nucleotide sequence ID" value="NZ_JACHNY010000001.1"/>
</dbReference>
<dbReference type="PANTHER" id="PTHR35004:SF7">
    <property type="entry name" value="INTEGRASE PROTEIN"/>
    <property type="match status" value="1"/>
</dbReference>
<feature type="compositionally biased region" description="Pro residues" evidence="1">
    <location>
        <begin position="544"/>
        <end position="554"/>
    </location>
</feature>
<feature type="region of interest" description="Disordered" evidence="1">
    <location>
        <begin position="510"/>
        <end position="567"/>
    </location>
</feature>
<dbReference type="PROSITE" id="PS50994">
    <property type="entry name" value="INTEGRASE"/>
    <property type="match status" value="1"/>
</dbReference>
<evidence type="ECO:0000313" key="3">
    <source>
        <dbReference type="EMBL" id="MBB4616729.1"/>
    </source>
</evidence>
<proteinExistence type="predicted"/>
<gene>
    <name evidence="3" type="ORF">GGQ96_000835</name>
</gene>
<dbReference type="Gene3D" id="3.30.420.10">
    <property type="entry name" value="Ribonuclease H-like superfamily/Ribonuclease H"/>
    <property type="match status" value="1"/>
</dbReference>